<evidence type="ECO:0000313" key="8">
    <source>
        <dbReference type="Proteomes" id="UP001149411"/>
    </source>
</evidence>
<dbReference type="Proteomes" id="UP001149411">
    <property type="component" value="Unassembled WGS sequence"/>
</dbReference>
<feature type="transmembrane region" description="Helical" evidence="6">
    <location>
        <begin position="70"/>
        <end position="90"/>
    </location>
</feature>
<evidence type="ECO:0000256" key="5">
    <source>
        <dbReference type="ARBA" id="ARBA00023136"/>
    </source>
</evidence>
<evidence type="ECO:0000256" key="2">
    <source>
        <dbReference type="ARBA" id="ARBA00022475"/>
    </source>
</evidence>
<comment type="caution">
    <text evidence="7">The sequence shown here is derived from an EMBL/GenBank/DDBJ whole genome shotgun (WGS) entry which is preliminary data.</text>
</comment>
<reference evidence="7" key="1">
    <citation type="submission" date="2022-09" db="EMBL/GenBank/DDBJ databases">
        <title>Haloadaptaus new haloarchaeum isolated from saline soil.</title>
        <authorList>
            <person name="Duran-Viseras A."/>
            <person name="Sanchez-Porro C."/>
            <person name="Ventosa A."/>
        </authorList>
    </citation>
    <scope>NUCLEOTIDE SEQUENCE</scope>
    <source>
        <strain evidence="7">F3-133</strain>
    </source>
</reference>
<dbReference type="GO" id="GO:0005886">
    <property type="term" value="C:plasma membrane"/>
    <property type="evidence" value="ECO:0007669"/>
    <property type="project" value="UniProtKB-SubCell"/>
</dbReference>
<dbReference type="RefSeq" id="WP_266086723.1">
    <property type="nucleotide sequence ID" value="NZ_RKLV01000005.1"/>
</dbReference>
<protein>
    <submittedName>
        <fullName evidence="7">Cytochrome C oxidase subunit IV family protein</fullName>
    </submittedName>
</protein>
<evidence type="ECO:0000256" key="4">
    <source>
        <dbReference type="ARBA" id="ARBA00022989"/>
    </source>
</evidence>
<evidence type="ECO:0000256" key="6">
    <source>
        <dbReference type="SAM" id="Phobius"/>
    </source>
</evidence>
<accession>A0A9Q4C5Y9</accession>
<organism evidence="7 8">
    <name type="scientific">Halorutilus salinus</name>
    <dbReference type="NCBI Taxonomy" id="2487751"/>
    <lineage>
        <taxon>Archaea</taxon>
        <taxon>Methanobacteriati</taxon>
        <taxon>Methanobacteriota</taxon>
        <taxon>Stenosarchaea group</taxon>
        <taxon>Halobacteria</taxon>
        <taxon>Halorutilales</taxon>
        <taxon>Halorutilaceae</taxon>
        <taxon>Halorutilus</taxon>
    </lineage>
</organism>
<sequence>MSDSNWKLYTAIFGVLFVFATIQAAVEMMGFLDSAYWLAVGAIAVLSVIKAYFVAAYYQHLKFEPRSVTYLVLGGLVAVMFLTAAASFSIT</sequence>
<gene>
    <name evidence="7" type="ORF">EGH25_05905</name>
</gene>
<dbReference type="AlphaFoldDB" id="A0A9Q4C5Y9"/>
<evidence type="ECO:0000256" key="3">
    <source>
        <dbReference type="ARBA" id="ARBA00022692"/>
    </source>
</evidence>
<evidence type="ECO:0000256" key="1">
    <source>
        <dbReference type="ARBA" id="ARBA00004651"/>
    </source>
</evidence>
<evidence type="ECO:0000313" key="7">
    <source>
        <dbReference type="EMBL" id="MCX2818881.1"/>
    </source>
</evidence>
<keyword evidence="2" id="KW-1003">Cell membrane</keyword>
<name>A0A9Q4C5Y9_9EURY</name>
<keyword evidence="3 6" id="KW-0812">Transmembrane</keyword>
<dbReference type="InterPro" id="IPR005171">
    <property type="entry name" value="Cyt_c_oxidase_su4_prok"/>
</dbReference>
<keyword evidence="8" id="KW-1185">Reference proteome</keyword>
<dbReference type="Pfam" id="PF03626">
    <property type="entry name" value="COX4_pro"/>
    <property type="match status" value="1"/>
</dbReference>
<keyword evidence="4 6" id="KW-1133">Transmembrane helix</keyword>
<dbReference type="EMBL" id="RKLV01000005">
    <property type="protein sequence ID" value="MCX2818881.1"/>
    <property type="molecule type" value="Genomic_DNA"/>
</dbReference>
<keyword evidence="5 6" id="KW-0472">Membrane</keyword>
<feature type="transmembrane region" description="Helical" evidence="6">
    <location>
        <begin position="34"/>
        <end position="58"/>
    </location>
</feature>
<proteinExistence type="predicted"/>
<comment type="subcellular location">
    <subcellularLocation>
        <location evidence="1">Cell membrane</location>
        <topology evidence="1">Multi-pass membrane protein</topology>
    </subcellularLocation>
</comment>